<evidence type="ECO:0000256" key="1">
    <source>
        <dbReference type="SAM" id="MobiDB-lite"/>
    </source>
</evidence>
<feature type="compositionally biased region" description="Pro residues" evidence="1">
    <location>
        <begin position="57"/>
        <end position="75"/>
    </location>
</feature>
<protein>
    <submittedName>
        <fullName evidence="2">Uncharacterized protein</fullName>
    </submittedName>
</protein>
<feature type="compositionally biased region" description="Low complexity" evidence="1">
    <location>
        <begin position="81"/>
        <end position="92"/>
    </location>
</feature>
<evidence type="ECO:0000313" key="3">
    <source>
        <dbReference type="Proteomes" id="UP000275267"/>
    </source>
</evidence>
<keyword evidence="3" id="KW-1185">Reference proteome</keyword>
<feature type="region of interest" description="Disordered" evidence="1">
    <location>
        <begin position="28"/>
        <end position="108"/>
    </location>
</feature>
<evidence type="ECO:0000313" key="2">
    <source>
        <dbReference type="EMBL" id="RLM65705.1"/>
    </source>
</evidence>
<gene>
    <name evidence="2" type="ORF">C2845_PM16G09900</name>
</gene>
<reference evidence="3" key="1">
    <citation type="journal article" date="2019" name="Nat. Commun.">
        <title>The genome of broomcorn millet.</title>
        <authorList>
            <person name="Zou C."/>
            <person name="Miki D."/>
            <person name="Li D."/>
            <person name="Tang Q."/>
            <person name="Xiao L."/>
            <person name="Rajput S."/>
            <person name="Deng P."/>
            <person name="Jia W."/>
            <person name="Huang R."/>
            <person name="Zhang M."/>
            <person name="Sun Y."/>
            <person name="Hu J."/>
            <person name="Fu X."/>
            <person name="Schnable P.S."/>
            <person name="Li F."/>
            <person name="Zhang H."/>
            <person name="Feng B."/>
            <person name="Zhu X."/>
            <person name="Liu R."/>
            <person name="Schnable J.C."/>
            <person name="Zhu J.-K."/>
            <person name="Zhang H."/>
        </authorList>
    </citation>
    <scope>NUCLEOTIDE SEQUENCE [LARGE SCALE GENOMIC DNA]</scope>
</reference>
<accession>A0A3L6PVL5</accession>
<dbReference type="AlphaFoldDB" id="A0A3L6PVL5"/>
<name>A0A3L6PVL5_PANMI</name>
<sequence length="137" mass="14290">MLLFKVSVSIRECGANSMWAPHISLLPQLPASPTFSPSTSPAPPARSQPPRANARPPRLPPPPAPLATAPAPPQPLLGSGAPRRCAVAAPSSRRARASPRYGGSDKNRLVMATHETRVNAGAVVEAKAVEVVGREGR</sequence>
<organism evidence="2 3">
    <name type="scientific">Panicum miliaceum</name>
    <name type="common">Proso millet</name>
    <name type="synonym">Broomcorn millet</name>
    <dbReference type="NCBI Taxonomy" id="4540"/>
    <lineage>
        <taxon>Eukaryota</taxon>
        <taxon>Viridiplantae</taxon>
        <taxon>Streptophyta</taxon>
        <taxon>Embryophyta</taxon>
        <taxon>Tracheophyta</taxon>
        <taxon>Spermatophyta</taxon>
        <taxon>Magnoliopsida</taxon>
        <taxon>Liliopsida</taxon>
        <taxon>Poales</taxon>
        <taxon>Poaceae</taxon>
        <taxon>PACMAD clade</taxon>
        <taxon>Panicoideae</taxon>
        <taxon>Panicodae</taxon>
        <taxon>Paniceae</taxon>
        <taxon>Panicinae</taxon>
        <taxon>Panicum</taxon>
        <taxon>Panicum sect. Panicum</taxon>
    </lineage>
</organism>
<dbReference type="Proteomes" id="UP000275267">
    <property type="component" value="Unassembled WGS sequence"/>
</dbReference>
<dbReference type="EMBL" id="PQIB02000015">
    <property type="protein sequence ID" value="RLM65705.1"/>
    <property type="molecule type" value="Genomic_DNA"/>
</dbReference>
<feature type="compositionally biased region" description="Low complexity" evidence="1">
    <location>
        <begin position="29"/>
        <end position="39"/>
    </location>
</feature>
<comment type="caution">
    <text evidence="2">The sequence shown here is derived from an EMBL/GenBank/DDBJ whole genome shotgun (WGS) entry which is preliminary data.</text>
</comment>
<proteinExistence type="predicted"/>